<evidence type="ECO:0000256" key="3">
    <source>
        <dbReference type="ARBA" id="ARBA00022630"/>
    </source>
</evidence>
<dbReference type="GO" id="GO:0019646">
    <property type="term" value="P:aerobic electron transport chain"/>
    <property type="evidence" value="ECO:0007669"/>
    <property type="project" value="TreeGrafter"/>
</dbReference>
<evidence type="ECO:0000256" key="2">
    <source>
        <dbReference type="ARBA" id="ARBA00005272"/>
    </source>
</evidence>
<dbReference type="SUPFAM" id="SSF51905">
    <property type="entry name" value="FAD/NAD(P)-binding domain"/>
    <property type="match status" value="1"/>
</dbReference>
<dbReference type="Pfam" id="PF07992">
    <property type="entry name" value="Pyr_redox_2"/>
    <property type="match status" value="1"/>
</dbReference>
<dbReference type="Proteomes" id="UP000676917">
    <property type="component" value="Unassembled WGS sequence"/>
</dbReference>
<comment type="similarity">
    <text evidence="2">Belongs to the NADH dehydrogenase family.</text>
</comment>
<comment type="cofactor">
    <cofactor evidence="1">
        <name>FAD</name>
        <dbReference type="ChEBI" id="CHEBI:57692"/>
    </cofactor>
</comment>
<evidence type="ECO:0000313" key="8">
    <source>
        <dbReference type="Proteomes" id="UP000676917"/>
    </source>
</evidence>
<organism evidence="7 8">
    <name type="scientific">Ornithinibacillus bavariensis</name>
    <dbReference type="NCBI Taxonomy" id="545502"/>
    <lineage>
        <taxon>Bacteria</taxon>
        <taxon>Bacillati</taxon>
        <taxon>Bacillota</taxon>
        <taxon>Bacilli</taxon>
        <taxon>Bacillales</taxon>
        <taxon>Bacillaceae</taxon>
        <taxon>Ornithinibacillus</taxon>
    </lineage>
</organism>
<reference evidence="7" key="1">
    <citation type="submission" date="2021-03" db="EMBL/GenBank/DDBJ databases">
        <title>Antimicrobial resistance genes in bacteria isolated from Japanese honey, and their potential for conferring macrolide and lincosamide resistance in the American foulbrood pathogen Paenibacillus larvae.</title>
        <authorList>
            <person name="Okamoto M."/>
            <person name="Kumagai M."/>
            <person name="Kanamori H."/>
            <person name="Takamatsu D."/>
        </authorList>
    </citation>
    <scope>NUCLEOTIDE SEQUENCE</scope>
    <source>
        <strain evidence="7">J43TS3</strain>
    </source>
</reference>
<evidence type="ECO:0000256" key="1">
    <source>
        <dbReference type="ARBA" id="ARBA00001974"/>
    </source>
</evidence>
<keyword evidence="3" id="KW-0285">Flavoprotein</keyword>
<feature type="domain" description="FAD/NAD(P)-binding" evidence="6">
    <location>
        <begin position="3"/>
        <end position="276"/>
    </location>
</feature>
<gene>
    <name evidence="7" type="primary">yutJ</name>
    <name evidence="7" type="ORF">J43TS3_12770</name>
</gene>
<evidence type="ECO:0000256" key="4">
    <source>
        <dbReference type="ARBA" id="ARBA00022827"/>
    </source>
</evidence>
<dbReference type="InterPro" id="IPR023753">
    <property type="entry name" value="FAD/NAD-binding_dom"/>
</dbReference>
<evidence type="ECO:0000313" key="7">
    <source>
        <dbReference type="EMBL" id="GIO26666.1"/>
    </source>
</evidence>
<comment type="caution">
    <text evidence="7">The sequence shown here is derived from an EMBL/GenBank/DDBJ whole genome shotgun (WGS) entry which is preliminary data.</text>
</comment>
<dbReference type="GO" id="GO:0003955">
    <property type="term" value="F:NAD(P)H dehydrogenase (quinone) activity"/>
    <property type="evidence" value="ECO:0007669"/>
    <property type="project" value="TreeGrafter"/>
</dbReference>
<accession>A0A920C5C3</accession>
<evidence type="ECO:0000259" key="6">
    <source>
        <dbReference type="Pfam" id="PF07992"/>
    </source>
</evidence>
<dbReference type="PANTHER" id="PTHR42913:SF3">
    <property type="entry name" value="64 KDA MITOCHONDRIAL NADH DEHYDROGENASE (EUROFUNG)"/>
    <property type="match status" value="1"/>
</dbReference>
<dbReference type="PANTHER" id="PTHR42913">
    <property type="entry name" value="APOPTOSIS-INDUCING FACTOR 1"/>
    <property type="match status" value="1"/>
</dbReference>
<proteinExistence type="inferred from homology"/>
<dbReference type="RefSeq" id="WP_212920589.1">
    <property type="nucleotide sequence ID" value="NZ_BORP01000002.1"/>
</dbReference>
<dbReference type="InterPro" id="IPR051169">
    <property type="entry name" value="NADH-Q_oxidoreductase"/>
</dbReference>
<keyword evidence="4" id="KW-0274">FAD</keyword>
<dbReference type="Gene3D" id="3.50.50.100">
    <property type="match status" value="1"/>
</dbReference>
<evidence type="ECO:0000256" key="5">
    <source>
        <dbReference type="ARBA" id="ARBA00023002"/>
    </source>
</evidence>
<dbReference type="AlphaFoldDB" id="A0A920C5C3"/>
<dbReference type="PRINTS" id="PR00411">
    <property type="entry name" value="PNDRDTASEI"/>
</dbReference>
<dbReference type="InterPro" id="IPR036188">
    <property type="entry name" value="FAD/NAD-bd_sf"/>
</dbReference>
<keyword evidence="5" id="KW-0560">Oxidoreductase</keyword>
<protein>
    <submittedName>
        <fullName evidence="7">NADH dehydrogenase-like protein YutJ</fullName>
    </submittedName>
</protein>
<dbReference type="PRINTS" id="PR00368">
    <property type="entry name" value="FADPNR"/>
</dbReference>
<name>A0A920C5C3_9BACI</name>
<sequence length="353" mass="39090">MKNLVILGGGYGGIKVALGVLDKDLPSDVTLTIVDRNPYQSLKTEFYTIAAGTVADREVRNDFPKDDRIHYVYGEIVKIDTDHQLILFQDRSEPLAYDYLVVALGCEDNYHGIPGADVYTESVQTFSRARKTGLEVGNLKANGKVTIVGAGLSGVEVASEIRESREDLNIRILDRGGSVLRAFNPRIQGYVADWFNKNDVEVLHHANVEYVEKDGVCNNGVCYVNDVTIWTAGVRPNKVVRELPFQKDNQEKIIVNDYFQVPEQTNVYIIGDCASSIFSPSAQLAGIQGEQVAIILNAILRNQEPKQPKEIRLRGTLGSLGKNDGFGNMMNQALTGIVPRLVKSGVLWLNKRH</sequence>
<dbReference type="EMBL" id="BORP01000002">
    <property type="protein sequence ID" value="GIO26666.1"/>
    <property type="molecule type" value="Genomic_DNA"/>
</dbReference>
<keyword evidence="8" id="KW-1185">Reference proteome</keyword>